<evidence type="ECO:0000313" key="3">
    <source>
        <dbReference type="Proteomes" id="UP000654075"/>
    </source>
</evidence>
<dbReference type="EMBL" id="CAJNNV010013935">
    <property type="protein sequence ID" value="CAE8602182.1"/>
    <property type="molecule type" value="Genomic_DNA"/>
</dbReference>
<dbReference type="Proteomes" id="UP000654075">
    <property type="component" value="Unassembled WGS sequence"/>
</dbReference>
<evidence type="ECO:0000256" key="1">
    <source>
        <dbReference type="SAM" id="MobiDB-lite"/>
    </source>
</evidence>
<gene>
    <name evidence="2" type="ORF">PGLA1383_LOCUS20439</name>
</gene>
<proteinExistence type="predicted"/>
<organism evidence="2 3">
    <name type="scientific">Polarella glacialis</name>
    <name type="common">Dinoflagellate</name>
    <dbReference type="NCBI Taxonomy" id="89957"/>
    <lineage>
        <taxon>Eukaryota</taxon>
        <taxon>Sar</taxon>
        <taxon>Alveolata</taxon>
        <taxon>Dinophyceae</taxon>
        <taxon>Suessiales</taxon>
        <taxon>Suessiaceae</taxon>
        <taxon>Polarella</taxon>
    </lineage>
</organism>
<feature type="region of interest" description="Disordered" evidence="1">
    <location>
        <begin position="1"/>
        <end position="23"/>
    </location>
</feature>
<sequence>MAPRGRAAKDVRARSRSRSPTKSSHLTVEIRDWVLVRTSSRFWKDAVPALVTKVSGASVCLVLPNKLALQHGFGSKRPFMEMRDVNIGEIRSYTGGGQSQLRGMLLAAISKDAIARRKMQPLPEEEEEEEEPVQTAEDQQHRSTESATEAAPVEVGPAPVSVGPAPVPVSARAQLKTSSWDHLKTFDPDAFTDDEAASDPADSEEETLQAPGLPEAPAVVQEELPPVATPDRRQLTRRETPDTPEVVVAPSKVVSEVSTVKAVVCQKPAEKKPCLATSDRGKQWFIDFTRAVSKAFRHTPGCQELTRQELASLMGGEAFSVEDVQIGLQRLDQQTKVLLTGDLVFFIA</sequence>
<comment type="caution">
    <text evidence="2">The sequence shown here is derived from an EMBL/GenBank/DDBJ whole genome shotgun (WGS) entry which is preliminary data.</text>
</comment>
<protein>
    <submittedName>
        <fullName evidence="2">Uncharacterized protein</fullName>
    </submittedName>
</protein>
<feature type="compositionally biased region" description="Low complexity" evidence="1">
    <location>
        <begin position="149"/>
        <end position="166"/>
    </location>
</feature>
<feature type="compositionally biased region" description="Basic and acidic residues" evidence="1">
    <location>
        <begin position="230"/>
        <end position="241"/>
    </location>
</feature>
<evidence type="ECO:0000313" key="2">
    <source>
        <dbReference type="EMBL" id="CAE8602182.1"/>
    </source>
</evidence>
<accession>A0A813ERB7</accession>
<keyword evidence="3" id="KW-1185">Reference proteome</keyword>
<feature type="region of interest" description="Disordered" evidence="1">
    <location>
        <begin position="180"/>
        <end position="244"/>
    </location>
</feature>
<feature type="region of interest" description="Disordered" evidence="1">
    <location>
        <begin position="120"/>
        <end position="166"/>
    </location>
</feature>
<dbReference type="AlphaFoldDB" id="A0A813ERB7"/>
<feature type="compositionally biased region" description="Acidic residues" evidence="1">
    <location>
        <begin position="190"/>
        <end position="207"/>
    </location>
</feature>
<feature type="compositionally biased region" description="Acidic residues" evidence="1">
    <location>
        <begin position="123"/>
        <end position="132"/>
    </location>
</feature>
<name>A0A813ERB7_POLGL</name>
<reference evidence="2" key="1">
    <citation type="submission" date="2021-02" db="EMBL/GenBank/DDBJ databases">
        <authorList>
            <person name="Dougan E. K."/>
            <person name="Rhodes N."/>
            <person name="Thang M."/>
            <person name="Chan C."/>
        </authorList>
    </citation>
    <scope>NUCLEOTIDE SEQUENCE</scope>
</reference>